<feature type="binding site" evidence="16">
    <location>
        <position position="88"/>
    </location>
    <ligand>
        <name>NAD(+)</name>
        <dbReference type="ChEBI" id="CHEBI:57540"/>
    </ligand>
</feature>
<comment type="subcellular location">
    <subcellularLocation>
        <location evidence="13">Cytoplasm</location>
    </subcellularLocation>
</comment>
<keyword evidence="13" id="KW-0547">Nucleotide-binding</keyword>
<dbReference type="EC" id="1.1.1.94" evidence="10 13"/>
<evidence type="ECO:0000256" key="3">
    <source>
        <dbReference type="ARBA" id="ARBA00022857"/>
    </source>
</evidence>
<dbReference type="PIRSF" id="PIRSF000114">
    <property type="entry name" value="Glycerol-3-P_dh"/>
    <property type="match status" value="1"/>
</dbReference>
<dbReference type="InterPro" id="IPR006109">
    <property type="entry name" value="G3P_DH_NAD-dep_C"/>
</dbReference>
<protein>
    <recommendedName>
        <fullName evidence="11 13">Glycerol-3-phosphate dehydrogenase [NAD(P)+]</fullName>
        <ecNumber evidence="10 13">1.1.1.94</ecNumber>
    </recommendedName>
    <alternativeName>
        <fullName evidence="13">NAD(P)(+)-dependent glycerol-3-phosphate dehydrogenase</fullName>
    </alternativeName>
    <alternativeName>
        <fullName evidence="12 13">NAD(P)H-dependent dihydroxyacetone-phosphate reductase</fullName>
    </alternativeName>
</protein>
<dbReference type="HAMAP" id="MF_00394">
    <property type="entry name" value="NAD_Glyc3P_dehydrog"/>
    <property type="match status" value="1"/>
</dbReference>
<dbReference type="Proteomes" id="UP001059380">
    <property type="component" value="Chromosome"/>
</dbReference>
<dbReference type="FunFam" id="1.10.1040.10:FF:000001">
    <property type="entry name" value="Glycerol-3-phosphate dehydrogenase [NAD(P)+]"/>
    <property type="match status" value="1"/>
</dbReference>
<evidence type="ECO:0000256" key="10">
    <source>
        <dbReference type="ARBA" id="ARBA00066687"/>
    </source>
</evidence>
<feature type="binding site" evidence="13">
    <location>
        <position position="111"/>
    </location>
    <ligand>
        <name>NADPH</name>
        <dbReference type="ChEBI" id="CHEBI:57783"/>
    </ligand>
</feature>
<dbReference type="GO" id="GO:0005829">
    <property type="term" value="C:cytosol"/>
    <property type="evidence" value="ECO:0007669"/>
    <property type="project" value="TreeGrafter"/>
</dbReference>
<feature type="binding site" evidence="13">
    <location>
        <position position="287"/>
    </location>
    <ligand>
        <name>NADPH</name>
        <dbReference type="ChEBI" id="CHEBI:57783"/>
    </ligand>
</feature>
<comment type="catalytic activity">
    <reaction evidence="9">
        <text>sn-glycerol 3-phosphate + NADP(+) = dihydroxyacetone phosphate + NADPH + H(+)</text>
        <dbReference type="Rhea" id="RHEA:11096"/>
        <dbReference type="ChEBI" id="CHEBI:15378"/>
        <dbReference type="ChEBI" id="CHEBI:57597"/>
        <dbReference type="ChEBI" id="CHEBI:57642"/>
        <dbReference type="ChEBI" id="CHEBI:57783"/>
        <dbReference type="ChEBI" id="CHEBI:58349"/>
        <dbReference type="EC" id="1.1.1.94"/>
    </reaction>
    <physiologicalReaction direction="right-to-left" evidence="9">
        <dbReference type="Rhea" id="RHEA:11098"/>
    </physiologicalReaction>
</comment>
<proteinExistence type="inferred from homology"/>
<evidence type="ECO:0000259" key="19">
    <source>
        <dbReference type="Pfam" id="PF07479"/>
    </source>
</evidence>
<feature type="binding site" evidence="15">
    <location>
        <position position="111"/>
    </location>
    <ligand>
        <name>substrate</name>
    </ligand>
</feature>
<dbReference type="GO" id="GO:0006650">
    <property type="term" value="P:glycerophospholipid metabolic process"/>
    <property type="evidence" value="ECO:0007669"/>
    <property type="project" value="UniProtKB-UniRule"/>
</dbReference>
<dbReference type="Pfam" id="PF01210">
    <property type="entry name" value="NAD_Gly3P_dh_N"/>
    <property type="match status" value="1"/>
</dbReference>
<gene>
    <name evidence="13" type="primary">gpsA</name>
    <name evidence="20" type="ORF">MOP44_18975</name>
</gene>
<comment type="catalytic activity">
    <reaction evidence="13">
        <text>sn-glycerol 3-phosphate + NAD(+) = dihydroxyacetone phosphate + NADH + H(+)</text>
        <dbReference type="Rhea" id="RHEA:11092"/>
        <dbReference type="ChEBI" id="CHEBI:15378"/>
        <dbReference type="ChEBI" id="CHEBI:57540"/>
        <dbReference type="ChEBI" id="CHEBI:57597"/>
        <dbReference type="ChEBI" id="CHEBI:57642"/>
        <dbReference type="ChEBI" id="CHEBI:57945"/>
        <dbReference type="EC" id="1.1.1.94"/>
    </reaction>
</comment>
<evidence type="ECO:0000256" key="4">
    <source>
        <dbReference type="ARBA" id="ARBA00023002"/>
    </source>
</evidence>
<dbReference type="GO" id="GO:0051287">
    <property type="term" value="F:NAD binding"/>
    <property type="evidence" value="ECO:0007669"/>
    <property type="project" value="InterPro"/>
</dbReference>
<dbReference type="Gene3D" id="3.40.50.720">
    <property type="entry name" value="NAD(P)-binding Rossmann-like Domain"/>
    <property type="match status" value="1"/>
</dbReference>
<evidence type="ECO:0000259" key="18">
    <source>
        <dbReference type="Pfam" id="PF01210"/>
    </source>
</evidence>
<evidence type="ECO:0000256" key="11">
    <source>
        <dbReference type="ARBA" id="ARBA00069372"/>
    </source>
</evidence>
<evidence type="ECO:0000313" key="21">
    <source>
        <dbReference type="Proteomes" id="UP001059380"/>
    </source>
</evidence>
<feature type="binding site" evidence="13">
    <location>
        <position position="251"/>
    </location>
    <ligand>
        <name>sn-glycerol 3-phosphate</name>
        <dbReference type="ChEBI" id="CHEBI:57597"/>
    </ligand>
</feature>
<dbReference type="InterPro" id="IPR011128">
    <property type="entry name" value="G3P_DH_NAD-dep_N"/>
</dbReference>
<evidence type="ECO:0000256" key="15">
    <source>
        <dbReference type="PIRSR" id="PIRSR000114-2"/>
    </source>
</evidence>
<dbReference type="PANTHER" id="PTHR11728:SF1">
    <property type="entry name" value="GLYCEROL-3-PHOSPHATE DEHYDROGENASE [NAD(+)] 2, CHLOROPLASTIC"/>
    <property type="match status" value="1"/>
</dbReference>
<dbReference type="InterPro" id="IPR036291">
    <property type="entry name" value="NAD(P)-bd_dom_sf"/>
</dbReference>
<evidence type="ECO:0000256" key="14">
    <source>
        <dbReference type="PIRSR" id="PIRSR000114-1"/>
    </source>
</evidence>
<feature type="binding site" evidence="13">
    <location>
        <position position="145"/>
    </location>
    <ligand>
        <name>sn-glycerol 3-phosphate</name>
        <dbReference type="ChEBI" id="CHEBI:57597"/>
    </ligand>
</feature>
<dbReference type="GO" id="GO:0046168">
    <property type="term" value="P:glycerol-3-phosphate catabolic process"/>
    <property type="evidence" value="ECO:0007669"/>
    <property type="project" value="InterPro"/>
</dbReference>
<evidence type="ECO:0000256" key="17">
    <source>
        <dbReference type="RuleBase" id="RU000437"/>
    </source>
</evidence>
<feature type="binding site" evidence="16">
    <location>
        <position position="147"/>
    </location>
    <ligand>
        <name>NAD(+)</name>
        <dbReference type="ChEBI" id="CHEBI:57540"/>
    </ligand>
</feature>
<dbReference type="InterPro" id="IPR013328">
    <property type="entry name" value="6PGD_dom2"/>
</dbReference>
<dbReference type="Pfam" id="PF07479">
    <property type="entry name" value="NAD_Gly3P_dh_C"/>
    <property type="match status" value="1"/>
</dbReference>
<dbReference type="GO" id="GO:0047952">
    <property type="term" value="F:glycerol-3-phosphate dehydrogenase [NAD(P)+] activity"/>
    <property type="evidence" value="ECO:0007669"/>
    <property type="project" value="UniProtKB-UniRule"/>
</dbReference>
<dbReference type="PRINTS" id="PR00077">
    <property type="entry name" value="GPDHDRGNASE"/>
</dbReference>
<evidence type="ECO:0000313" key="20">
    <source>
        <dbReference type="EMBL" id="UWZ82642.1"/>
    </source>
</evidence>
<comment type="similarity">
    <text evidence="1 13 17">Belongs to the NAD-dependent glycerol-3-phosphate dehydrogenase family.</text>
</comment>
<dbReference type="SUPFAM" id="SSF51735">
    <property type="entry name" value="NAD(P)-binding Rossmann-fold domains"/>
    <property type="match status" value="1"/>
</dbReference>
<feature type="binding site" evidence="13">
    <location>
        <position position="147"/>
    </location>
    <ligand>
        <name>NADPH</name>
        <dbReference type="ChEBI" id="CHEBI:57783"/>
    </ligand>
</feature>
<dbReference type="SUPFAM" id="SSF48179">
    <property type="entry name" value="6-phosphogluconate dehydrogenase C-terminal domain-like"/>
    <property type="match status" value="1"/>
</dbReference>
<evidence type="ECO:0000256" key="5">
    <source>
        <dbReference type="ARBA" id="ARBA00023027"/>
    </source>
</evidence>
<evidence type="ECO:0000256" key="13">
    <source>
        <dbReference type="HAMAP-Rule" id="MF_00394"/>
    </source>
</evidence>
<dbReference type="FunFam" id="3.40.50.720:FF:000019">
    <property type="entry name" value="Glycerol-3-phosphate dehydrogenase [NAD(P)+]"/>
    <property type="match status" value="1"/>
</dbReference>
<feature type="binding site" evidence="13">
    <location>
        <position position="262"/>
    </location>
    <ligand>
        <name>sn-glycerol 3-phosphate</name>
        <dbReference type="ChEBI" id="CHEBI:57597"/>
    </ligand>
</feature>
<evidence type="ECO:0000256" key="1">
    <source>
        <dbReference type="ARBA" id="ARBA00011009"/>
    </source>
</evidence>
<comment type="pathway">
    <text evidence="13">Membrane lipid metabolism; glycerophospholipid metabolism.</text>
</comment>
<feature type="binding site" evidence="15">
    <location>
        <begin position="262"/>
        <end position="263"/>
    </location>
    <ligand>
        <name>substrate</name>
    </ligand>
</feature>
<keyword evidence="2 13" id="KW-0444">Lipid biosynthesis</keyword>
<keyword evidence="4 13" id="KW-0560">Oxidoreductase</keyword>
<keyword evidence="7 13" id="KW-0594">Phospholipid biosynthesis</keyword>
<comment type="caution">
    <text evidence="13">Lacks conserved residue(s) required for the propagation of feature annotation.</text>
</comment>
<feature type="binding site" evidence="13">
    <location>
        <position position="262"/>
    </location>
    <ligand>
        <name>NADPH</name>
        <dbReference type="ChEBI" id="CHEBI:57783"/>
    </ligand>
</feature>
<keyword evidence="6 13" id="KW-0443">Lipid metabolism</keyword>
<dbReference type="GO" id="GO:0008654">
    <property type="term" value="P:phospholipid biosynthetic process"/>
    <property type="evidence" value="ECO:0007669"/>
    <property type="project" value="UniProtKB-KW"/>
</dbReference>
<feature type="binding site" evidence="13">
    <location>
        <position position="143"/>
    </location>
    <ligand>
        <name>sn-glycerol 3-phosphate</name>
        <dbReference type="ChEBI" id="CHEBI:57597"/>
    </ligand>
</feature>
<keyword evidence="8 13" id="KW-1208">Phospholipid metabolism</keyword>
<keyword evidence="3 13" id="KW-0521">NADP</keyword>
<dbReference type="RefSeq" id="WP_260791829.1">
    <property type="nucleotide sequence ID" value="NZ_CP093313.1"/>
</dbReference>
<evidence type="ECO:0000256" key="7">
    <source>
        <dbReference type="ARBA" id="ARBA00023209"/>
    </source>
</evidence>
<dbReference type="NCBIfam" id="NF000942">
    <property type="entry name" value="PRK00094.1-4"/>
    <property type="match status" value="1"/>
</dbReference>
<feature type="binding site" evidence="16">
    <location>
        <begin position="14"/>
        <end position="19"/>
    </location>
    <ligand>
        <name>NAD(+)</name>
        <dbReference type="ChEBI" id="CHEBI:57540"/>
    </ligand>
</feature>
<feature type="binding site" evidence="16">
    <location>
        <position position="262"/>
    </location>
    <ligand>
        <name>NAD(+)</name>
        <dbReference type="ChEBI" id="CHEBI:57540"/>
    </ligand>
</feature>
<keyword evidence="5 13" id="KW-0520">NAD</keyword>
<evidence type="ECO:0000256" key="6">
    <source>
        <dbReference type="ARBA" id="ARBA00023098"/>
    </source>
</evidence>
<keyword evidence="13" id="KW-0963">Cytoplasm</keyword>
<dbReference type="GO" id="GO:0046167">
    <property type="term" value="P:glycerol-3-phosphate biosynthetic process"/>
    <property type="evidence" value="ECO:0007669"/>
    <property type="project" value="UniProtKB-UniRule"/>
</dbReference>
<feature type="binding site" evidence="13">
    <location>
        <position position="111"/>
    </location>
    <ligand>
        <name>sn-glycerol 3-phosphate</name>
        <dbReference type="ChEBI" id="CHEBI:57597"/>
    </ligand>
</feature>
<name>A0A9J7BLJ0_9BACT</name>
<feature type="binding site" evidence="13">
    <location>
        <position position="263"/>
    </location>
    <ligand>
        <name>sn-glycerol 3-phosphate</name>
        <dbReference type="ChEBI" id="CHEBI:57597"/>
    </ligand>
</feature>
<feature type="binding site" evidence="13">
    <location>
        <position position="261"/>
    </location>
    <ligand>
        <name>sn-glycerol 3-phosphate</name>
        <dbReference type="ChEBI" id="CHEBI:57597"/>
    </ligand>
</feature>
<reference evidence="20" key="1">
    <citation type="submission" date="2021-04" db="EMBL/GenBank/DDBJ databases">
        <title>Phylogenetic analysis of Acidobacteriaceae.</title>
        <authorList>
            <person name="Qiu L."/>
            <person name="Zhang Q."/>
        </authorList>
    </citation>
    <scope>NUCLEOTIDE SEQUENCE</scope>
    <source>
        <strain evidence="20">DSM 25168</strain>
    </source>
</reference>
<keyword evidence="21" id="KW-1185">Reference proteome</keyword>
<organism evidence="20 21">
    <name type="scientific">Occallatibacter riparius</name>
    <dbReference type="NCBI Taxonomy" id="1002689"/>
    <lineage>
        <taxon>Bacteria</taxon>
        <taxon>Pseudomonadati</taxon>
        <taxon>Acidobacteriota</taxon>
        <taxon>Terriglobia</taxon>
        <taxon>Terriglobales</taxon>
        <taxon>Acidobacteriaceae</taxon>
        <taxon>Occallatibacter</taxon>
    </lineage>
</organism>
<dbReference type="NCBIfam" id="NF000940">
    <property type="entry name" value="PRK00094.1-2"/>
    <property type="match status" value="1"/>
</dbReference>
<feature type="binding site" evidence="13">
    <location>
        <position position="38"/>
    </location>
    <ligand>
        <name>NADPH</name>
        <dbReference type="ChEBI" id="CHEBI:57783"/>
    </ligand>
</feature>
<feature type="binding site" evidence="13">
    <location>
        <position position="18"/>
    </location>
    <ligand>
        <name>NADPH</name>
        <dbReference type="ChEBI" id="CHEBI:57783"/>
    </ligand>
</feature>
<dbReference type="AlphaFoldDB" id="A0A9J7BLJ0"/>
<dbReference type="EMBL" id="CP093313">
    <property type="protein sequence ID" value="UWZ82642.1"/>
    <property type="molecule type" value="Genomic_DNA"/>
</dbReference>
<evidence type="ECO:0000256" key="12">
    <source>
        <dbReference type="ARBA" id="ARBA00080511"/>
    </source>
</evidence>
<feature type="domain" description="Glycerol-3-phosphate dehydrogenase NAD-dependent C-terminal" evidence="19">
    <location>
        <begin position="187"/>
        <end position="328"/>
    </location>
</feature>
<feature type="active site" description="Proton acceptor" evidence="13 14">
    <location>
        <position position="198"/>
    </location>
</feature>
<feature type="binding site" evidence="13">
    <location>
        <position position="289"/>
    </location>
    <ligand>
        <name>NADPH</name>
        <dbReference type="ChEBI" id="CHEBI:57783"/>
    </ligand>
</feature>
<dbReference type="GO" id="GO:0005975">
    <property type="term" value="P:carbohydrate metabolic process"/>
    <property type="evidence" value="ECO:0007669"/>
    <property type="project" value="InterPro"/>
</dbReference>
<sequence>MTVLPIAPRIVVLGAGAWGTAMALSLARNGRTVTLWAHMPELARDINTAHENTQFLPGFRLPENIVVTGDDTAIAHADLLFSVIPSEFLRPTIARLRSQMHSEQILVSATKGVENNTFLRMTQVIASSVAEVGLTLPIGALSGPSFAKEVAEGQPTAVTVAFDDRAVAALVQREASSESMRLYTSSDVIGVELGGALKNVIAIAAGVAAGIGLGYNSTAGLITRGIAEITRLAVACGGRRETLAGLSGTGDLVLTCTGSLSRNRTVGMELGKGRKLPDVLASLGGHVAEGVLTTRAALGLARQHRVEMPIAEQMELILEQGKDPREALRDLMMRPGKHEH</sequence>
<dbReference type="PROSITE" id="PS00957">
    <property type="entry name" value="NAD_G3PDH"/>
    <property type="match status" value="1"/>
</dbReference>
<feature type="domain" description="Glycerol-3-phosphate dehydrogenase NAD-dependent N-terminal" evidence="18">
    <location>
        <begin position="10"/>
        <end position="167"/>
    </location>
</feature>
<dbReference type="KEGG" id="orp:MOP44_18975"/>
<evidence type="ECO:0000256" key="8">
    <source>
        <dbReference type="ARBA" id="ARBA00023264"/>
    </source>
</evidence>
<accession>A0A9J7BLJ0</accession>
<evidence type="ECO:0000256" key="2">
    <source>
        <dbReference type="ARBA" id="ARBA00022516"/>
    </source>
</evidence>
<dbReference type="PANTHER" id="PTHR11728">
    <property type="entry name" value="GLYCEROL-3-PHOSPHATE DEHYDROGENASE"/>
    <property type="match status" value="1"/>
</dbReference>
<evidence type="ECO:0000256" key="16">
    <source>
        <dbReference type="PIRSR" id="PIRSR000114-3"/>
    </source>
</evidence>
<dbReference type="InterPro" id="IPR008927">
    <property type="entry name" value="6-PGluconate_DH-like_C_sf"/>
</dbReference>
<evidence type="ECO:0000256" key="9">
    <source>
        <dbReference type="ARBA" id="ARBA00052716"/>
    </source>
</evidence>
<dbReference type="InterPro" id="IPR006168">
    <property type="entry name" value="G3P_DH_NAD-dep"/>
</dbReference>
<comment type="function">
    <text evidence="13">Catalyzes the reduction of the glycolytic intermediate dihydroxyacetone phosphate (DHAP) to sn-glycerol 3-phosphate (G3P), the key precursor for phospholipid synthesis.</text>
</comment>
<feature type="binding site" evidence="13">
    <location>
        <position position="198"/>
    </location>
    <ligand>
        <name>sn-glycerol 3-phosphate</name>
        <dbReference type="ChEBI" id="CHEBI:57597"/>
    </ligand>
</feature>
<dbReference type="Gene3D" id="1.10.1040.10">
    <property type="entry name" value="N-(1-d-carboxylethyl)-l-norvaline Dehydrogenase, domain 2"/>
    <property type="match status" value="1"/>
</dbReference>